<dbReference type="GO" id="GO:0000166">
    <property type="term" value="F:nucleotide binding"/>
    <property type="evidence" value="ECO:0007669"/>
    <property type="project" value="UniProtKB-KW"/>
</dbReference>
<gene>
    <name evidence="10" type="ORF">SAMN06295912_11473</name>
</gene>
<keyword evidence="6" id="KW-0051">Antiviral defense</keyword>
<dbReference type="InterPro" id="IPR043760">
    <property type="entry name" value="PycTM_dom"/>
</dbReference>
<evidence type="ECO:0000313" key="10">
    <source>
        <dbReference type="EMBL" id="SNS74848.1"/>
    </source>
</evidence>
<evidence type="ECO:0000256" key="5">
    <source>
        <dbReference type="ARBA" id="ARBA00022989"/>
    </source>
</evidence>
<proteinExistence type="predicted"/>
<reference evidence="11" key="1">
    <citation type="submission" date="2017-06" db="EMBL/GenBank/DDBJ databases">
        <authorList>
            <person name="Varghese N."/>
            <person name="Submissions S."/>
        </authorList>
    </citation>
    <scope>NUCLEOTIDE SEQUENCE [LARGE SCALE GENOMIC DNA]</scope>
    <source>
        <strain evidence="11">LNB2</strain>
    </source>
</reference>
<accession>A0A239H1C2</accession>
<keyword evidence="4" id="KW-0547">Nucleotide-binding</keyword>
<keyword evidence="11" id="KW-1185">Reference proteome</keyword>
<evidence type="ECO:0000256" key="4">
    <source>
        <dbReference type="ARBA" id="ARBA00022741"/>
    </source>
</evidence>
<name>A0A239H1C2_9SPHN</name>
<evidence type="ECO:0000256" key="6">
    <source>
        <dbReference type="ARBA" id="ARBA00023118"/>
    </source>
</evidence>
<dbReference type="GO" id="GO:0005886">
    <property type="term" value="C:plasma membrane"/>
    <property type="evidence" value="ECO:0007669"/>
    <property type="project" value="UniProtKB-SubCell"/>
</dbReference>
<protein>
    <recommendedName>
        <fullName evidence="9">Pycsar effector protein domain-containing protein</fullName>
    </recommendedName>
</protein>
<dbReference type="Proteomes" id="UP000198281">
    <property type="component" value="Unassembled WGS sequence"/>
</dbReference>
<dbReference type="AlphaFoldDB" id="A0A239H1C2"/>
<feature type="transmembrane region" description="Helical" evidence="8">
    <location>
        <begin position="58"/>
        <end position="81"/>
    </location>
</feature>
<keyword evidence="3 8" id="KW-0812">Transmembrane</keyword>
<evidence type="ECO:0000256" key="8">
    <source>
        <dbReference type="SAM" id="Phobius"/>
    </source>
</evidence>
<dbReference type="Pfam" id="PF18967">
    <property type="entry name" value="PycTM"/>
    <property type="match status" value="1"/>
</dbReference>
<dbReference type="EMBL" id="FZOS01000014">
    <property type="protein sequence ID" value="SNS74848.1"/>
    <property type="molecule type" value="Genomic_DNA"/>
</dbReference>
<evidence type="ECO:0000259" key="9">
    <source>
        <dbReference type="Pfam" id="PF18967"/>
    </source>
</evidence>
<evidence type="ECO:0000256" key="3">
    <source>
        <dbReference type="ARBA" id="ARBA00022692"/>
    </source>
</evidence>
<keyword evidence="2" id="KW-1003">Cell membrane</keyword>
<dbReference type="GO" id="GO:0051607">
    <property type="term" value="P:defense response to virus"/>
    <property type="evidence" value="ECO:0007669"/>
    <property type="project" value="UniProtKB-KW"/>
</dbReference>
<evidence type="ECO:0000256" key="7">
    <source>
        <dbReference type="ARBA" id="ARBA00023136"/>
    </source>
</evidence>
<evidence type="ECO:0000256" key="2">
    <source>
        <dbReference type="ARBA" id="ARBA00022475"/>
    </source>
</evidence>
<feature type="transmembrane region" description="Helical" evidence="8">
    <location>
        <begin position="35"/>
        <end position="52"/>
    </location>
</feature>
<keyword evidence="5 8" id="KW-1133">Transmembrane helix</keyword>
<keyword evidence="7 8" id="KW-0472">Membrane</keyword>
<evidence type="ECO:0000256" key="1">
    <source>
        <dbReference type="ARBA" id="ARBA00004236"/>
    </source>
</evidence>
<dbReference type="OrthoDB" id="338959at2"/>
<organism evidence="10 11">
    <name type="scientific">Edaphosphingomonas laterariae</name>
    <dbReference type="NCBI Taxonomy" id="861865"/>
    <lineage>
        <taxon>Bacteria</taxon>
        <taxon>Pseudomonadati</taxon>
        <taxon>Pseudomonadota</taxon>
        <taxon>Alphaproteobacteria</taxon>
        <taxon>Sphingomonadales</taxon>
        <taxon>Rhizorhabdaceae</taxon>
        <taxon>Edaphosphingomonas</taxon>
    </lineage>
</organism>
<sequence>MSDGTKRVPSVNGIHLMRTTQQIHVQLSQMADQKASILMGATFVIFTITIGQSKGAGAPLPLLILGAAAFFSAVLAVLAILPATHTRKTAWVNLLFFGSFTQLDEDDYVERLVEKAYADEDIFRTMAHDIYQNGRVLERKKYRFLGYAYRVFLLGLTASFIAFLWQSLA</sequence>
<feature type="domain" description="Pycsar effector protein" evidence="9">
    <location>
        <begin position="15"/>
        <end position="164"/>
    </location>
</feature>
<feature type="transmembrane region" description="Helical" evidence="8">
    <location>
        <begin position="147"/>
        <end position="168"/>
    </location>
</feature>
<comment type="subcellular location">
    <subcellularLocation>
        <location evidence="1">Cell membrane</location>
    </subcellularLocation>
</comment>
<evidence type="ECO:0000313" key="11">
    <source>
        <dbReference type="Proteomes" id="UP000198281"/>
    </source>
</evidence>
<dbReference type="RefSeq" id="WP_089220107.1">
    <property type="nucleotide sequence ID" value="NZ_FZOS01000014.1"/>
</dbReference>